<keyword evidence="1" id="KW-0378">Hydrolase</keyword>
<evidence type="ECO:0000313" key="4">
    <source>
        <dbReference type="Proteomes" id="UP000000844"/>
    </source>
</evidence>
<evidence type="ECO:0000256" key="1">
    <source>
        <dbReference type="ARBA" id="ARBA00022801"/>
    </source>
</evidence>
<dbReference type="HOGENOM" id="CLU_062592_5_0_11"/>
<dbReference type="SUPFAM" id="SSF63817">
    <property type="entry name" value="Sortase"/>
    <property type="match status" value="1"/>
</dbReference>
<accession>D3QBF3</accession>
<dbReference type="InterPro" id="IPR023365">
    <property type="entry name" value="Sortase_dom-sf"/>
</dbReference>
<dbReference type="STRING" id="446470.Snas_3164"/>
<gene>
    <name evidence="3" type="ordered locus">Snas_3164</name>
</gene>
<dbReference type="EMBL" id="CP001778">
    <property type="protein sequence ID" value="ADD42835.1"/>
    <property type="molecule type" value="Genomic_DNA"/>
</dbReference>
<feature type="compositionally biased region" description="Pro residues" evidence="2">
    <location>
        <begin position="28"/>
        <end position="46"/>
    </location>
</feature>
<organism evidence="3 4">
    <name type="scientific">Stackebrandtia nassauensis (strain DSM 44728 / CIP 108903 / NRRL B-16338 / NBRC 102104 / LLR-40K-21)</name>
    <dbReference type="NCBI Taxonomy" id="446470"/>
    <lineage>
        <taxon>Bacteria</taxon>
        <taxon>Bacillati</taxon>
        <taxon>Actinomycetota</taxon>
        <taxon>Actinomycetes</taxon>
        <taxon>Glycomycetales</taxon>
        <taxon>Glycomycetaceae</taxon>
        <taxon>Stackebrandtia</taxon>
    </lineage>
</organism>
<dbReference type="Pfam" id="PF04203">
    <property type="entry name" value="Sortase"/>
    <property type="match status" value="1"/>
</dbReference>
<dbReference type="eggNOG" id="COG3764">
    <property type="taxonomic scope" value="Bacteria"/>
</dbReference>
<dbReference type="CDD" id="cd05829">
    <property type="entry name" value="Sortase_F"/>
    <property type="match status" value="1"/>
</dbReference>
<evidence type="ECO:0000256" key="2">
    <source>
        <dbReference type="SAM" id="MobiDB-lite"/>
    </source>
</evidence>
<sequence length="208" mass="21607">MAVCLTLTVIAAAGCGLMLGALTPLPSTSPQPQAVPVPPSVPPVPSLSPGQIAPPGLSRSTPTVVDIAAIGVHSPVTPVGLDRDGTIEAPDLDQPHQTGWYSHGPAPGQIGTAALVGHVDSRRSGAAVFYDLGSLETGDSIVVSRRDGRDVTFTVDLVESYPKKKFPYGAVFTNTGYAALRLITCGGNFDTKRRSYTHNIVVYATMAT</sequence>
<proteinExistence type="predicted"/>
<name>D3QBF3_STANL</name>
<keyword evidence="4" id="KW-1185">Reference proteome</keyword>
<dbReference type="NCBIfam" id="NF033748">
    <property type="entry name" value="class_F_sortase"/>
    <property type="match status" value="1"/>
</dbReference>
<dbReference type="GO" id="GO:0016787">
    <property type="term" value="F:hydrolase activity"/>
    <property type="evidence" value="ECO:0007669"/>
    <property type="project" value="UniProtKB-KW"/>
</dbReference>
<dbReference type="Gene3D" id="2.40.260.10">
    <property type="entry name" value="Sortase"/>
    <property type="match status" value="1"/>
</dbReference>
<dbReference type="AlphaFoldDB" id="D3QBF3"/>
<dbReference type="Proteomes" id="UP000000844">
    <property type="component" value="Chromosome"/>
</dbReference>
<dbReference type="KEGG" id="sna:Snas_3164"/>
<reference evidence="3 4" key="1">
    <citation type="journal article" date="2009" name="Stand. Genomic Sci.">
        <title>Complete genome sequence of Stackebrandtia nassauensis type strain (LLR-40K-21).</title>
        <authorList>
            <person name="Munk C."/>
            <person name="Lapidus A."/>
            <person name="Copeland A."/>
            <person name="Jando M."/>
            <person name="Mayilraj S."/>
            <person name="Glavina Del Rio T."/>
            <person name="Nolan M."/>
            <person name="Chen F."/>
            <person name="Lucas S."/>
            <person name="Tice H."/>
            <person name="Cheng J.F."/>
            <person name="Han C."/>
            <person name="Detter J.C."/>
            <person name="Bruce D."/>
            <person name="Goodwin L."/>
            <person name="Chain P."/>
            <person name="Pitluck S."/>
            <person name="Goker M."/>
            <person name="Ovchinikova G."/>
            <person name="Pati A."/>
            <person name="Ivanova N."/>
            <person name="Mavromatis K."/>
            <person name="Chen A."/>
            <person name="Palaniappan K."/>
            <person name="Land M."/>
            <person name="Hauser L."/>
            <person name="Chang Y.J."/>
            <person name="Jeffries C.D."/>
            <person name="Bristow J."/>
            <person name="Eisen J.A."/>
            <person name="Markowitz V."/>
            <person name="Hugenholtz P."/>
            <person name="Kyrpides N.C."/>
            <person name="Klenk H.P."/>
        </authorList>
    </citation>
    <scope>NUCLEOTIDE SEQUENCE [LARGE SCALE GENOMIC DNA]</scope>
    <source>
        <strain evidence="4">DSM 44728 / CIP 108903 / NRRL B-16338 / NBRC 102104 / LLR-40K-21</strain>
    </source>
</reference>
<dbReference type="InterPro" id="IPR042001">
    <property type="entry name" value="Sortase_F"/>
</dbReference>
<dbReference type="InterPro" id="IPR005754">
    <property type="entry name" value="Sortase"/>
</dbReference>
<protein>
    <submittedName>
        <fullName evidence="3">Peptidase C60 sortase A and B</fullName>
    </submittedName>
</protein>
<evidence type="ECO:0000313" key="3">
    <source>
        <dbReference type="EMBL" id="ADD42835.1"/>
    </source>
</evidence>
<feature type="region of interest" description="Disordered" evidence="2">
    <location>
        <begin position="28"/>
        <end position="58"/>
    </location>
</feature>